<evidence type="ECO:0000313" key="2">
    <source>
        <dbReference type="Proteomes" id="UP000824041"/>
    </source>
</evidence>
<reference evidence="1" key="2">
    <citation type="submission" date="2021-04" db="EMBL/GenBank/DDBJ databases">
        <authorList>
            <person name="Gilroy R."/>
        </authorList>
    </citation>
    <scope>NUCLEOTIDE SEQUENCE</scope>
    <source>
        <strain evidence="1">14324</strain>
    </source>
</reference>
<dbReference type="Proteomes" id="UP000824041">
    <property type="component" value="Unassembled WGS sequence"/>
</dbReference>
<evidence type="ECO:0000313" key="1">
    <source>
        <dbReference type="EMBL" id="HIZ22953.1"/>
    </source>
</evidence>
<evidence type="ECO:0008006" key="3">
    <source>
        <dbReference type="Google" id="ProtNLM"/>
    </source>
</evidence>
<name>A0A9D2DTV2_9FIRM</name>
<dbReference type="EMBL" id="DXBU01000126">
    <property type="protein sequence ID" value="HIZ22953.1"/>
    <property type="molecule type" value="Genomic_DNA"/>
</dbReference>
<gene>
    <name evidence="1" type="ORF">IAA21_09190</name>
</gene>
<comment type="caution">
    <text evidence="1">The sequence shown here is derived from an EMBL/GenBank/DDBJ whole genome shotgun (WGS) entry which is preliminary data.</text>
</comment>
<proteinExistence type="predicted"/>
<accession>A0A9D2DTV2</accession>
<reference evidence="1" key="1">
    <citation type="journal article" date="2021" name="PeerJ">
        <title>Extensive microbial diversity within the chicken gut microbiome revealed by metagenomics and culture.</title>
        <authorList>
            <person name="Gilroy R."/>
            <person name="Ravi A."/>
            <person name="Getino M."/>
            <person name="Pursley I."/>
            <person name="Horton D.L."/>
            <person name="Alikhan N.F."/>
            <person name="Baker D."/>
            <person name="Gharbi K."/>
            <person name="Hall N."/>
            <person name="Watson M."/>
            <person name="Adriaenssens E.M."/>
            <person name="Foster-Nyarko E."/>
            <person name="Jarju S."/>
            <person name="Secka A."/>
            <person name="Antonio M."/>
            <person name="Oren A."/>
            <person name="Chaudhuri R.R."/>
            <person name="La Ragione R."/>
            <person name="Hildebrand F."/>
            <person name="Pallen M.J."/>
        </authorList>
    </citation>
    <scope>NUCLEOTIDE SEQUENCE</scope>
    <source>
        <strain evidence="1">14324</strain>
    </source>
</reference>
<sequence length="185" mass="21560">MKTRSYCELVTYRKNVRIIWYILQCPDENTAGWIRFCKENISGDVLKDAFVLSYERMKRYQGDWHLEWDNVFSGCIFLETEDMEALLKELLQNKALFRHFQKGKGLQEVSGKAESFLQEFSGKSHQIPMSRGVIRKGTTIVTEGPLRGREQWITRIDRHKRLAFLNLIPGTAPMKAGLEITEKTL</sequence>
<dbReference type="AlphaFoldDB" id="A0A9D2DTV2"/>
<organism evidence="1 2">
    <name type="scientific">Candidatus Blautia faecigallinarum</name>
    <dbReference type="NCBI Taxonomy" id="2838488"/>
    <lineage>
        <taxon>Bacteria</taxon>
        <taxon>Bacillati</taxon>
        <taxon>Bacillota</taxon>
        <taxon>Clostridia</taxon>
        <taxon>Lachnospirales</taxon>
        <taxon>Lachnospiraceae</taxon>
        <taxon>Blautia</taxon>
    </lineage>
</organism>
<protein>
    <recommendedName>
        <fullName evidence="3">NusG-like N-terminal domain-containing protein</fullName>
    </recommendedName>
</protein>